<comment type="similarity">
    <text evidence="1">Belongs to the tyrosinase family.</text>
</comment>
<sequence>MKQRKNIRSLTPIEKDNFVDACLQLKQSGQYDEYVHLHHQVMKPTVLPHEPNDPNYRNGAHRGPSFLPWHRAFLLKFENDLQAINPSITIPYWNWTEDAADPHNSPVWAEDFMGGNGVEGDDWRVATGRFAYKHGQWPVPSYPDDDLPGPGLKRQFGLVVNSLPTPEDLQMALRESLYDTPPYDSGPTVRGFRNRLEGWITRRGDPQVTTAGSQLHNRVHLWVGGNMLPMTSPDDPVFFLHHCFVDKVWADWQSLMLQSNERWAPHYAPLVNGPKGHNYDDVLEPFAQSARNVSDITDLGYEYEAPRLILDHVKPRSPFHD</sequence>
<keyword evidence="3" id="KW-0186">Copper</keyword>
<dbReference type="EMBL" id="MOBY01000009">
    <property type="protein sequence ID" value="RON94449.1"/>
    <property type="molecule type" value="Genomic_DNA"/>
</dbReference>
<accession>A0A423N8F1</accession>
<evidence type="ECO:0000313" key="6">
    <source>
        <dbReference type="EMBL" id="RON94449.1"/>
    </source>
</evidence>
<keyword evidence="2" id="KW-0479">Metal-binding</keyword>
<dbReference type="SUPFAM" id="SSF48056">
    <property type="entry name" value="Di-copper centre-containing domain"/>
    <property type="match status" value="1"/>
</dbReference>
<gene>
    <name evidence="6" type="ORF">BK672_15430</name>
</gene>
<dbReference type="Proteomes" id="UP000283650">
    <property type="component" value="Unassembled WGS sequence"/>
</dbReference>
<dbReference type="PANTHER" id="PTHR11474">
    <property type="entry name" value="TYROSINASE FAMILY MEMBER"/>
    <property type="match status" value="1"/>
</dbReference>
<dbReference type="GO" id="GO:0046872">
    <property type="term" value="F:metal ion binding"/>
    <property type="evidence" value="ECO:0007669"/>
    <property type="project" value="UniProtKB-KW"/>
</dbReference>
<organism evidence="6 7">
    <name type="scientific">Pseudomonas fluorescens</name>
    <dbReference type="NCBI Taxonomy" id="294"/>
    <lineage>
        <taxon>Bacteria</taxon>
        <taxon>Pseudomonadati</taxon>
        <taxon>Pseudomonadota</taxon>
        <taxon>Gammaproteobacteria</taxon>
        <taxon>Pseudomonadales</taxon>
        <taxon>Pseudomonadaceae</taxon>
        <taxon>Pseudomonas</taxon>
    </lineage>
</organism>
<evidence type="ECO:0000259" key="4">
    <source>
        <dbReference type="PROSITE" id="PS00497"/>
    </source>
</evidence>
<dbReference type="InterPro" id="IPR002227">
    <property type="entry name" value="Tyrosinase_Cu-bd"/>
</dbReference>
<dbReference type="InterPro" id="IPR008922">
    <property type="entry name" value="Di-copper_centre_dom_sf"/>
</dbReference>
<evidence type="ECO:0000256" key="3">
    <source>
        <dbReference type="ARBA" id="ARBA00023008"/>
    </source>
</evidence>
<dbReference type="GO" id="GO:0016491">
    <property type="term" value="F:oxidoreductase activity"/>
    <property type="evidence" value="ECO:0007669"/>
    <property type="project" value="InterPro"/>
</dbReference>
<comment type="caution">
    <text evidence="6">The sequence shown here is derived from an EMBL/GenBank/DDBJ whole genome shotgun (WGS) entry which is preliminary data.</text>
</comment>
<proteinExistence type="inferred from homology"/>
<evidence type="ECO:0000256" key="2">
    <source>
        <dbReference type="ARBA" id="ARBA00022723"/>
    </source>
</evidence>
<dbReference type="PRINTS" id="PR00092">
    <property type="entry name" value="TYROSINASE"/>
</dbReference>
<evidence type="ECO:0000259" key="5">
    <source>
        <dbReference type="PROSITE" id="PS00498"/>
    </source>
</evidence>
<dbReference type="Pfam" id="PF00264">
    <property type="entry name" value="Tyrosinase"/>
    <property type="match status" value="1"/>
</dbReference>
<dbReference type="RefSeq" id="WP_123375949.1">
    <property type="nucleotide sequence ID" value="NZ_MOBY01000009.1"/>
</dbReference>
<dbReference type="Gene3D" id="1.10.1280.10">
    <property type="entry name" value="Di-copper center containing domain from catechol oxidase"/>
    <property type="match status" value="1"/>
</dbReference>
<reference evidence="6 7" key="1">
    <citation type="submission" date="2016-10" db="EMBL/GenBank/DDBJ databases">
        <title>Comparative genome analysis of multiple Pseudomonas spp. focuses on biocontrol and plant growth promoting traits.</title>
        <authorList>
            <person name="Tao X.-Y."/>
            <person name="Taylor C.G."/>
        </authorList>
    </citation>
    <scope>NUCLEOTIDE SEQUENCE [LARGE SCALE GENOMIC DNA]</scope>
    <source>
        <strain evidence="6 7">2F9</strain>
    </source>
</reference>
<evidence type="ECO:0000256" key="1">
    <source>
        <dbReference type="ARBA" id="ARBA00009928"/>
    </source>
</evidence>
<name>A0A423N8F1_PSEFL</name>
<feature type="domain" description="Tyrosinase copper-binding" evidence="4">
    <location>
        <begin position="61"/>
        <end position="78"/>
    </location>
</feature>
<feature type="domain" description="Tyrosinase copper-binding" evidence="5">
    <location>
        <begin position="235"/>
        <end position="246"/>
    </location>
</feature>
<protein>
    <submittedName>
        <fullName evidence="6">Tyrosinase</fullName>
    </submittedName>
</protein>
<dbReference type="AlphaFoldDB" id="A0A423N8F1"/>
<dbReference type="PANTHER" id="PTHR11474:SF126">
    <property type="entry name" value="TYROSINASE-LIKE PROTEIN TYR-1-RELATED"/>
    <property type="match status" value="1"/>
</dbReference>
<evidence type="ECO:0000313" key="7">
    <source>
        <dbReference type="Proteomes" id="UP000283650"/>
    </source>
</evidence>
<dbReference type="PROSITE" id="PS00497">
    <property type="entry name" value="TYROSINASE_1"/>
    <property type="match status" value="1"/>
</dbReference>
<dbReference type="InterPro" id="IPR050316">
    <property type="entry name" value="Tyrosinase/Hemocyanin"/>
</dbReference>
<dbReference type="PROSITE" id="PS00498">
    <property type="entry name" value="TYROSINASE_2"/>
    <property type="match status" value="1"/>
</dbReference>